<accession>A0A517SQL3</accession>
<evidence type="ECO:0000313" key="1">
    <source>
        <dbReference type="EMBL" id="QDT58411.1"/>
    </source>
</evidence>
<reference evidence="1 2" key="1">
    <citation type="submission" date="2019-02" db="EMBL/GenBank/DDBJ databases">
        <title>Deep-cultivation of Planctomycetes and their phenomic and genomic characterization uncovers novel biology.</title>
        <authorList>
            <person name="Wiegand S."/>
            <person name="Jogler M."/>
            <person name="Boedeker C."/>
            <person name="Pinto D."/>
            <person name="Vollmers J."/>
            <person name="Rivas-Marin E."/>
            <person name="Kohn T."/>
            <person name="Peeters S.H."/>
            <person name="Heuer A."/>
            <person name="Rast P."/>
            <person name="Oberbeckmann S."/>
            <person name="Bunk B."/>
            <person name="Jeske O."/>
            <person name="Meyerdierks A."/>
            <person name="Storesund J.E."/>
            <person name="Kallscheuer N."/>
            <person name="Luecker S."/>
            <person name="Lage O.M."/>
            <person name="Pohl T."/>
            <person name="Merkel B.J."/>
            <person name="Hornburger P."/>
            <person name="Mueller R.-W."/>
            <person name="Bruemmer F."/>
            <person name="Labrenz M."/>
            <person name="Spormann A.M."/>
            <person name="Op den Camp H."/>
            <person name="Overmann J."/>
            <person name="Amann R."/>
            <person name="Jetten M.S.M."/>
            <person name="Mascher T."/>
            <person name="Medema M.H."/>
            <person name="Devos D.P."/>
            <person name="Kaster A.-K."/>
            <person name="Ovreas L."/>
            <person name="Rohde M."/>
            <person name="Galperin M.Y."/>
            <person name="Jogler C."/>
        </authorList>
    </citation>
    <scope>NUCLEOTIDE SEQUENCE [LARGE SCALE GENOMIC DNA]</scope>
    <source>
        <strain evidence="1 2">SV_7m_r</strain>
    </source>
</reference>
<keyword evidence="2" id="KW-1185">Reference proteome</keyword>
<name>A0A517SQL3_9BACT</name>
<organism evidence="1 2">
    <name type="scientific">Stieleria bergensis</name>
    <dbReference type="NCBI Taxonomy" id="2528025"/>
    <lineage>
        <taxon>Bacteria</taxon>
        <taxon>Pseudomonadati</taxon>
        <taxon>Planctomycetota</taxon>
        <taxon>Planctomycetia</taxon>
        <taxon>Pirellulales</taxon>
        <taxon>Pirellulaceae</taxon>
        <taxon>Stieleria</taxon>
    </lineage>
</organism>
<protein>
    <recommendedName>
        <fullName evidence="3">Cadherin-like domain-containing protein</fullName>
    </recommendedName>
</protein>
<dbReference type="Proteomes" id="UP000315003">
    <property type="component" value="Chromosome"/>
</dbReference>
<dbReference type="Pfam" id="PF17963">
    <property type="entry name" value="Big_9"/>
    <property type="match status" value="1"/>
</dbReference>
<dbReference type="EMBL" id="CP036272">
    <property type="protein sequence ID" value="QDT58411.1"/>
    <property type="molecule type" value="Genomic_DNA"/>
</dbReference>
<gene>
    <name evidence="1" type="ORF">SV7mr_09030</name>
</gene>
<sequence length="557" mass="61822">MLKGKRRQNKQAPRRRGHRKLFGWQRLEDRQMLAADTELLVTHGDIYDGPVVDLTSPTGEIVETLVINGVHRFDDTGPESWSDSVVDANGDLWILTRSASPRLFQVTRSDGLESAEFVQRHVFSGFTMNAFTTVPTDLAIYGRSLFILDNLDPLEYAPGAHTADPGTAGIVQYDIETGTTQHFSQGKDYTSLCVGLDGLLYAAGKEQVVEGVLIDNVGYLDVTFEVDVYDPETLELIETRTPRLYNEFYQIPYWVQSRVTSFTVDHDGTIVMGFDGSGLLRFDANDFSDGSDFSDPAQYFPLNDVEGVTKINLNADGDLVYSTRNPNMLYRGTTDFSVPFSRVGVRPVGPPAVTFNHPAIYADNAKPQAVDDVFSVAEQYGDLLDVLANDTDPDNDLLEVLSATQPLNGTVTVNEDGTIMYVPTAGYLGSDSFEYTIADERGARSTATINLMVETATAEMSDLIAAVETMPDASSKYLLNRWVNVIERRLEAGQTTYAVVSLAAFQRRLNIEVYRGRYTQADIQEAYDIAGSIREGLVEEDSSLTGWNNFVVWYFRL</sequence>
<dbReference type="OrthoDB" id="9805159at2"/>
<evidence type="ECO:0008006" key="3">
    <source>
        <dbReference type="Google" id="ProtNLM"/>
    </source>
</evidence>
<dbReference type="RefSeq" id="WP_145269557.1">
    <property type="nucleotide sequence ID" value="NZ_CP036272.1"/>
</dbReference>
<evidence type="ECO:0000313" key="2">
    <source>
        <dbReference type="Proteomes" id="UP000315003"/>
    </source>
</evidence>
<dbReference type="SUPFAM" id="SSF63829">
    <property type="entry name" value="Calcium-dependent phosphotriesterase"/>
    <property type="match status" value="1"/>
</dbReference>
<dbReference type="AlphaFoldDB" id="A0A517SQL3"/>
<proteinExistence type="predicted"/>
<dbReference type="Gene3D" id="2.60.40.3440">
    <property type="match status" value="1"/>
</dbReference>